<evidence type="ECO:0000313" key="7">
    <source>
        <dbReference type="Proteomes" id="UP000034407"/>
    </source>
</evidence>
<evidence type="ECO:0000256" key="4">
    <source>
        <dbReference type="ARBA" id="ARBA00022729"/>
    </source>
</evidence>
<name>A0A0M3DJC0_9FIRM</name>
<dbReference type="NCBIfam" id="TIGR01256">
    <property type="entry name" value="modA"/>
    <property type="match status" value="1"/>
</dbReference>
<evidence type="ECO:0000313" key="6">
    <source>
        <dbReference type="EMBL" id="KKY01539.1"/>
    </source>
</evidence>
<dbReference type="EMBL" id="LBBT01000176">
    <property type="protein sequence ID" value="KKY01539.1"/>
    <property type="molecule type" value="Genomic_DNA"/>
</dbReference>
<dbReference type="FunFam" id="3.40.190.10:FF:000035">
    <property type="entry name" value="Molybdate ABC transporter substrate-binding protein"/>
    <property type="match status" value="1"/>
</dbReference>
<dbReference type="PIRSF" id="PIRSF004846">
    <property type="entry name" value="ModA"/>
    <property type="match status" value="1"/>
</dbReference>
<protein>
    <recommendedName>
        <fullName evidence="8">Molybdate ABC transporter substrate-binding protein</fullName>
    </recommendedName>
</protein>
<keyword evidence="4" id="KW-0732">Signal</keyword>
<feature type="binding site" evidence="5">
    <location>
        <position position="143"/>
    </location>
    <ligand>
        <name>molybdate</name>
        <dbReference type="ChEBI" id="CHEBI:36264"/>
    </ligand>
</feature>
<feature type="binding site" evidence="5">
    <location>
        <position position="66"/>
    </location>
    <ligand>
        <name>molybdate</name>
        <dbReference type="ChEBI" id="CHEBI:36264"/>
    </ligand>
</feature>
<keyword evidence="7" id="KW-1185">Reference proteome</keyword>
<dbReference type="RefSeq" id="WP_046822816.1">
    <property type="nucleotide sequence ID" value="NZ_JBCLWQ010000002.1"/>
</dbReference>
<evidence type="ECO:0000256" key="2">
    <source>
        <dbReference type="ARBA" id="ARBA00022505"/>
    </source>
</evidence>
<dbReference type="PANTHER" id="PTHR30632">
    <property type="entry name" value="MOLYBDATE-BINDING PERIPLASMIC PROTEIN"/>
    <property type="match status" value="1"/>
</dbReference>
<evidence type="ECO:0008006" key="8">
    <source>
        <dbReference type="Google" id="ProtNLM"/>
    </source>
</evidence>
<dbReference type="Proteomes" id="UP000034407">
    <property type="component" value="Unassembled WGS sequence"/>
</dbReference>
<dbReference type="PROSITE" id="PS51257">
    <property type="entry name" value="PROKAR_LIPOPROTEIN"/>
    <property type="match status" value="1"/>
</dbReference>
<dbReference type="SUPFAM" id="SSF53850">
    <property type="entry name" value="Periplasmic binding protein-like II"/>
    <property type="match status" value="1"/>
</dbReference>
<dbReference type="Gene3D" id="3.40.190.10">
    <property type="entry name" value="Periplasmic binding protein-like II"/>
    <property type="match status" value="2"/>
</dbReference>
<gene>
    <name evidence="6" type="ORF">VN21_08185</name>
</gene>
<feature type="binding site" evidence="5">
    <location>
        <position position="188"/>
    </location>
    <ligand>
        <name>molybdate</name>
        <dbReference type="ChEBI" id="CHEBI:36264"/>
    </ligand>
</feature>
<dbReference type="InterPro" id="IPR005950">
    <property type="entry name" value="ModA"/>
</dbReference>
<sequence>MKKTNKILLIVSTILVLGLSGCSKVSKEKQNITISAAASLKEPLEEIKGIYEKENNMNITLNLGASGTLQKQIEQGADCDIYISASPKQINVLEKKNLIKKDSKIDLLQNKLVIISNKESNKNLDPNDSELKFSIGTPKVVPAGDYAKESLENMGMYDKLKDKIIYAKDVKQVLSYVETNNVDFGMVYKSDALSSDKCKIYEVVDDNMHKPIIYPAAIVESTKNESQSDKFIKHLKSSESKLIFEKYGFECVNN</sequence>
<comment type="similarity">
    <text evidence="1">Belongs to the bacterial solute-binding protein ModA family.</text>
</comment>
<feature type="binding site" evidence="5">
    <location>
        <position position="39"/>
    </location>
    <ligand>
        <name>molybdate</name>
        <dbReference type="ChEBI" id="CHEBI:36264"/>
    </ligand>
</feature>
<dbReference type="GO" id="GO:0015689">
    <property type="term" value="P:molybdate ion transport"/>
    <property type="evidence" value="ECO:0007669"/>
    <property type="project" value="InterPro"/>
</dbReference>
<dbReference type="PATRIC" id="fig|1629550.3.peg.1076"/>
<dbReference type="Pfam" id="PF13531">
    <property type="entry name" value="SBP_bac_11"/>
    <property type="match status" value="1"/>
</dbReference>
<organism evidence="6 7">
    <name type="scientific">Paraclostridium benzoelyticum</name>
    <dbReference type="NCBI Taxonomy" id="1629550"/>
    <lineage>
        <taxon>Bacteria</taxon>
        <taxon>Bacillati</taxon>
        <taxon>Bacillota</taxon>
        <taxon>Clostridia</taxon>
        <taxon>Peptostreptococcales</taxon>
        <taxon>Peptostreptococcaceae</taxon>
        <taxon>Paraclostridium</taxon>
    </lineage>
</organism>
<accession>A0A0M3DJC0</accession>
<dbReference type="GO" id="GO:0030973">
    <property type="term" value="F:molybdate ion binding"/>
    <property type="evidence" value="ECO:0007669"/>
    <property type="project" value="UniProtKB-ARBA"/>
</dbReference>
<keyword evidence="3 5" id="KW-0479">Metal-binding</keyword>
<feature type="binding site" evidence="5">
    <location>
        <position position="170"/>
    </location>
    <ligand>
        <name>molybdate</name>
        <dbReference type="ChEBI" id="CHEBI:36264"/>
    </ligand>
</feature>
<evidence type="ECO:0000256" key="1">
    <source>
        <dbReference type="ARBA" id="ARBA00009175"/>
    </source>
</evidence>
<proteinExistence type="inferred from homology"/>
<reference evidence="6 7" key="1">
    <citation type="submission" date="2015-04" db="EMBL/GenBank/DDBJ databases">
        <title>Microcin producing Clostridium sp. JC272T.</title>
        <authorList>
            <person name="Jyothsna T."/>
            <person name="Sasikala C."/>
            <person name="Ramana C."/>
        </authorList>
    </citation>
    <scope>NUCLEOTIDE SEQUENCE [LARGE SCALE GENOMIC DNA]</scope>
    <source>
        <strain evidence="6 7">JC272</strain>
    </source>
</reference>
<dbReference type="GO" id="GO:0046872">
    <property type="term" value="F:metal ion binding"/>
    <property type="evidence" value="ECO:0007669"/>
    <property type="project" value="UniProtKB-KW"/>
</dbReference>
<dbReference type="InterPro" id="IPR050682">
    <property type="entry name" value="ModA/WtpA"/>
</dbReference>
<dbReference type="AlphaFoldDB" id="A0A0M3DJC0"/>
<comment type="caution">
    <text evidence="6">The sequence shown here is derived from an EMBL/GenBank/DDBJ whole genome shotgun (WGS) entry which is preliminary data.</text>
</comment>
<keyword evidence="2 5" id="KW-0500">Molybdenum</keyword>
<evidence type="ECO:0000256" key="5">
    <source>
        <dbReference type="PIRSR" id="PIRSR004846-1"/>
    </source>
</evidence>
<dbReference type="GO" id="GO:1901359">
    <property type="term" value="F:tungstate binding"/>
    <property type="evidence" value="ECO:0007669"/>
    <property type="project" value="UniProtKB-ARBA"/>
</dbReference>
<evidence type="ECO:0000256" key="3">
    <source>
        <dbReference type="ARBA" id="ARBA00022723"/>
    </source>
</evidence>
<dbReference type="OrthoDB" id="9785015at2"/>
<dbReference type="PANTHER" id="PTHR30632:SF0">
    <property type="entry name" value="SULFATE-BINDING PROTEIN"/>
    <property type="match status" value="1"/>
</dbReference>